<dbReference type="BioCyc" id="EBAC796937-HMP:GMGH-2007-MONOMER"/>
<dbReference type="Proteomes" id="UP000006437">
    <property type="component" value="Unassembled WGS sequence"/>
</dbReference>
<accession>G9X0R3</accession>
<dbReference type="HOGENOM" id="CLU_1137208_0_0_9"/>
<dbReference type="EMBL" id="AFZE01000016">
    <property type="protein sequence ID" value="EHL15066.1"/>
    <property type="molecule type" value="Genomic_DNA"/>
</dbReference>
<name>G9X0R3_9FIRM</name>
<evidence type="ECO:0000313" key="2">
    <source>
        <dbReference type="Proteomes" id="UP000006437"/>
    </source>
</evidence>
<proteinExistence type="predicted"/>
<comment type="caution">
    <text evidence="1">The sequence shown here is derived from an EMBL/GenBank/DDBJ whole genome shotgun (WGS) entry which is preliminary data.</text>
</comment>
<dbReference type="AlphaFoldDB" id="G9X0R3"/>
<protein>
    <submittedName>
        <fullName evidence="1">Uncharacterized protein</fullName>
    </submittedName>
</protein>
<dbReference type="RefSeq" id="WP_009526215.1">
    <property type="nucleotide sequence ID" value="NZ_JH414564.1"/>
</dbReference>
<organism evidence="1 2">
    <name type="scientific">Peptoanaerobacter stomatis</name>
    <dbReference type="NCBI Taxonomy" id="796937"/>
    <lineage>
        <taxon>Bacteria</taxon>
        <taxon>Bacillati</taxon>
        <taxon>Bacillota</taxon>
        <taxon>Clostridia</taxon>
        <taxon>Peptostreptococcales</taxon>
        <taxon>Filifactoraceae</taxon>
        <taxon>Peptoanaerobacter</taxon>
    </lineage>
</organism>
<gene>
    <name evidence="1" type="ORF">HMPREF9629_01999</name>
</gene>
<evidence type="ECO:0000313" key="1">
    <source>
        <dbReference type="EMBL" id="EHL15066.1"/>
    </source>
</evidence>
<sequence>MEFNLLGKTLYFDSRHFNMGVIYNHERKILYALEPKFRTEYYSLAENPEAWGDKFADMLSKYIDLIIDNYVSFLKQNKIFAYNRGSYIDIINNRYVEKHLEDTYRELSDIEDNQLNSGGLFSKNKIKKLRREFLKKYDTYGWFLDCLIEVSENSRDYTINIMEKETENIEGKTFRFARISKDKSTKADNILDNIKGLSQNDKIDAYIQAVGYDYLNEDIYDSILLYFPSELENVNRIKKALFIG</sequence>
<reference evidence="1 2" key="1">
    <citation type="submission" date="2011-08" db="EMBL/GenBank/DDBJ databases">
        <title>The Genome Sequence of Eubacteriaceae bacterium ACC19a.</title>
        <authorList>
            <consortium name="The Broad Institute Genome Sequencing Platform"/>
            <person name="Earl A."/>
            <person name="Ward D."/>
            <person name="Feldgarden M."/>
            <person name="Gevers D."/>
            <person name="Sizova M."/>
            <person name="Hazen A."/>
            <person name="Epstein S."/>
            <person name="Young S.K."/>
            <person name="Zeng Q."/>
            <person name="Gargeya S."/>
            <person name="Fitzgerald M."/>
            <person name="Haas B."/>
            <person name="Abouelleil A."/>
            <person name="Alvarado L."/>
            <person name="Arachchi H.M."/>
            <person name="Berlin A."/>
            <person name="Brown A."/>
            <person name="Chapman S.B."/>
            <person name="Chen Z."/>
            <person name="Dunbar C."/>
            <person name="Freedman E."/>
            <person name="Gearin G."/>
            <person name="Gellesch M."/>
            <person name="Goldberg J."/>
            <person name="Griggs A."/>
            <person name="Gujja S."/>
            <person name="Heiman D."/>
            <person name="Howarth C."/>
            <person name="Larson L."/>
            <person name="Lui A."/>
            <person name="MacDonald P.J.P."/>
            <person name="Montmayeur A."/>
            <person name="Murphy C."/>
            <person name="Neiman D."/>
            <person name="Pearson M."/>
            <person name="Priest M."/>
            <person name="Roberts A."/>
            <person name="Saif S."/>
            <person name="Shea T."/>
            <person name="Shenoy N."/>
            <person name="Sisk P."/>
            <person name="Stolte C."/>
            <person name="Sykes S."/>
            <person name="Wortman J."/>
            <person name="Nusbaum C."/>
            <person name="Birren B."/>
        </authorList>
    </citation>
    <scope>NUCLEOTIDE SEQUENCE [LARGE SCALE GENOMIC DNA]</scope>
    <source>
        <strain evidence="1 2">ACC19a</strain>
    </source>
</reference>